<dbReference type="InterPro" id="IPR036188">
    <property type="entry name" value="FAD/NAD-bd_sf"/>
</dbReference>
<dbReference type="SUPFAM" id="SSF51905">
    <property type="entry name" value="FAD/NAD(P)-binding domain"/>
    <property type="match status" value="1"/>
</dbReference>
<dbReference type="AlphaFoldDB" id="A0A562S1V8"/>
<dbReference type="PRINTS" id="PR00368">
    <property type="entry name" value="FADPNR"/>
</dbReference>
<evidence type="ECO:0000313" key="5">
    <source>
        <dbReference type="EMBL" id="TWI74894.1"/>
    </source>
</evidence>
<dbReference type="GO" id="GO:0034899">
    <property type="term" value="F:trimethylamine monooxygenase activity"/>
    <property type="evidence" value="ECO:0007669"/>
    <property type="project" value="UniProtKB-EC"/>
</dbReference>
<dbReference type="PANTHER" id="PTHR23023">
    <property type="entry name" value="DIMETHYLANILINE MONOOXYGENASE"/>
    <property type="match status" value="1"/>
</dbReference>
<proteinExistence type="predicted"/>
<name>A0A562S1V8_9BRAD</name>
<dbReference type="Proteomes" id="UP000316291">
    <property type="component" value="Unassembled WGS sequence"/>
</dbReference>
<sequence length="454" mass="47238">MNAKTVAIIGAGPVGLAAAAHVLERGMSPVVLEAGPEAGHAIRQWQHVQLFSPWEYNVDKAAARMLAPTGWNSPDPQSYPTGGELLDRYLMPLATRTPLREAIRTSSRVSAISRVGFDKAKTRGREQAPFEIRYQNGKGPEVLRADAVIDTSGTWFSPNPAGRNGLPAIGEPECAGRVAYGMPDVRGAARSRYAGKIVAVLGAGHSAVGTLIDLVHLADQVPGTQPVWLLRGADPAKAFGGGRNDKLAARGELGAAFAALVASGKIRVEAEFGVTHLSGSEGRLKIAAGSCSGARSVIADELIVSTGFRPDFSFLSELRLRLDPAIEAPVALAPLIDPNEHSCGTVRPHGARELAHDEPGFYLAGMKSYGRAPTFLMMTGYEQVRSIAADLAGDKVAAARVELVLPETGVCTRGGVETGAAAGCCGGPPKEELSACCAADETAKKAGTAGCGCS</sequence>
<dbReference type="EC" id="1.14.13.148" evidence="4"/>
<dbReference type="OrthoDB" id="7279140at2"/>
<evidence type="ECO:0000256" key="3">
    <source>
        <dbReference type="ARBA" id="ARBA00023002"/>
    </source>
</evidence>
<evidence type="ECO:0000256" key="1">
    <source>
        <dbReference type="ARBA" id="ARBA00022630"/>
    </source>
</evidence>
<organism evidence="5 6">
    <name type="scientific">Bradyrhizobium huanghuaihaiense</name>
    <dbReference type="NCBI Taxonomy" id="990078"/>
    <lineage>
        <taxon>Bacteria</taxon>
        <taxon>Pseudomonadati</taxon>
        <taxon>Pseudomonadota</taxon>
        <taxon>Alphaproteobacteria</taxon>
        <taxon>Hyphomicrobiales</taxon>
        <taxon>Nitrobacteraceae</taxon>
        <taxon>Bradyrhizobium</taxon>
    </lineage>
</organism>
<keyword evidence="6" id="KW-1185">Reference proteome</keyword>
<gene>
    <name evidence="5" type="ORF">IQ16_01186</name>
</gene>
<accession>A0A562S1V8</accession>
<evidence type="ECO:0000256" key="4">
    <source>
        <dbReference type="ARBA" id="ARBA00034528"/>
    </source>
</evidence>
<reference evidence="5 6" key="1">
    <citation type="journal article" date="2015" name="Stand. Genomic Sci.">
        <title>Genomic Encyclopedia of Bacterial and Archaeal Type Strains, Phase III: the genomes of soil and plant-associated and newly described type strains.</title>
        <authorList>
            <person name="Whitman W.B."/>
            <person name="Woyke T."/>
            <person name="Klenk H.P."/>
            <person name="Zhou Y."/>
            <person name="Lilburn T.G."/>
            <person name="Beck B.J."/>
            <person name="De Vos P."/>
            <person name="Vandamme P."/>
            <person name="Eisen J.A."/>
            <person name="Garrity G."/>
            <person name="Hugenholtz P."/>
            <person name="Kyrpides N.C."/>
        </authorList>
    </citation>
    <scope>NUCLEOTIDE SEQUENCE [LARGE SCALE GENOMIC DNA]</scope>
    <source>
        <strain evidence="5 6">CGMCC 1.10948</strain>
    </source>
</reference>
<dbReference type="Gene3D" id="3.50.50.60">
    <property type="entry name" value="FAD/NAD(P)-binding domain"/>
    <property type="match status" value="1"/>
</dbReference>
<evidence type="ECO:0000256" key="2">
    <source>
        <dbReference type="ARBA" id="ARBA00022827"/>
    </source>
</evidence>
<keyword evidence="1" id="KW-0285">Flavoprotein</keyword>
<evidence type="ECO:0000313" key="6">
    <source>
        <dbReference type="Proteomes" id="UP000316291"/>
    </source>
</evidence>
<keyword evidence="2" id="KW-0274">FAD</keyword>
<protein>
    <recommendedName>
        <fullName evidence="4">trimethylamine monooxygenase</fullName>
        <ecNumber evidence="4">1.14.13.148</ecNumber>
    </recommendedName>
</protein>
<comment type="caution">
    <text evidence="5">The sequence shown here is derived from an EMBL/GenBank/DDBJ whole genome shotgun (WGS) entry which is preliminary data.</text>
</comment>
<dbReference type="RefSeq" id="WP_018647821.1">
    <property type="nucleotide sequence ID" value="NZ_VLLA01000002.1"/>
</dbReference>
<dbReference type="EMBL" id="VLLA01000002">
    <property type="protein sequence ID" value="TWI74894.1"/>
    <property type="molecule type" value="Genomic_DNA"/>
</dbReference>
<dbReference type="Pfam" id="PF13738">
    <property type="entry name" value="Pyr_redox_3"/>
    <property type="match status" value="1"/>
</dbReference>
<keyword evidence="3" id="KW-0560">Oxidoreductase</keyword>
<dbReference type="InterPro" id="IPR050346">
    <property type="entry name" value="FMO-like"/>
</dbReference>
<dbReference type="PRINTS" id="PR00411">
    <property type="entry name" value="PNDRDTASEI"/>
</dbReference>